<comment type="subcellular location">
    <subcellularLocation>
        <location evidence="1">Membrane</location>
        <topology evidence="1">Multi-pass membrane protein</topology>
    </subcellularLocation>
</comment>
<dbReference type="FunFam" id="3.40.50.720:FF:000131">
    <property type="entry name" value="Short-chain dehydrogenase/reductase 3"/>
    <property type="match status" value="1"/>
</dbReference>
<organism evidence="13 14">
    <name type="scientific">Cardiocondyla obscurior</name>
    <dbReference type="NCBI Taxonomy" id="286306"/>
    <lineage>
        <taxon>Eukaryota</taxon>
        <taxon>Metazoa</taxon>
        <taxon>Ecdysozoa</taxon>
        <taxon>Arthropoda</taxon>
        <taxon>Hexapoda</taxon>
        <taxon>Insecta</taxon>
        <taxon>Pterygota</taxon>
        <taxon>Neoptera</taxon>
        <taxon>Endopterygota</taxon>
        <taxon>Hymenoptera</taxon>
        <taxon>Apocrita</taxon>
        <taxon>Aculeata</taxon>
        <taxon>Formicoidea</taxon>
        <taxon>Formicidae</taxon>
        <taxon>Myrmicinae</taxon>
        <taxon>Cardiocondyla</taxon>
    </lineage>
</organism>
<protein>
    <recommendedName>
        <fullName evidence="10">Short-chain dehydrogenase/reductase 3</fullName>
    </recommendedName>
    <alternativeName>
        <fullName evidence="11">Retinal short-chain dehydrogenase/reductase 1</fullName>
    </alternativeName>
</protein>
<keyword evidence="14" id="KW-1185">Reference proteome</keyword>
<dbReference type="GO" id="GO:0052650">
    <property type="term" value="F:all-trans-retinol dehydrogenase (NADP+) activity"/>
    <property type="evidence" value="ECO:0007669"/>
    <property type="project" value="UniProtKB-ARBA"/>
</dbReference>
<dbReference type="EMBL" id="JADYXP020000005">
    <property type="protein sequence ID" value="KAL0124663.1"/>
    <property type="molecule type" value="Genomic_DNA"/>
</dbReference>
<dbReference type="InterPro" id="IPR036291">
    <property type="entry name" value="NAD(P)-bd_dom_sf"/>
</dbReference>
<evidence type="ECO:0000256" key="6">
    <source>
        <dbReference type="ARBA" id="ARBA00023002"/>
    </source>
</evidence>
<evidence type="ECO:0000256" key="9">
    <source>
        <dbReference type="ARBA" id="ARBA00059620"/>
    </source>
</evidence>
<evidence type="ECO:0000256" key="2">
    <source>
        <dbReference type="ARBA" id="ARBA00006484"/>
    </source>
</evidence>
<dbReference type="SUPFAM" id="SSF51735">
    <property type="entry name" value="NAD(P)-binding Rossmann-fold domains"/>
    <property type="match status" value="1"/>
</dbReference>
<accession>A0AAW2G9G9</accession>
<keyword evidence="5 12" id="KW-1133">Transmembrane helix</keyword>
<keyword evidence="8 12" id="KW-0472">Membrane</keyword>
<dbReference type="PANTHER" id="PTHR24322:SF736">
    <property type="entry name" value="RETINOL DEHYDROGENASE 10"/>
    <property type="match status" value="1"/>
</dbReference>
<evidence type="ECO:0000256" key="11">
    <source>
        <dbReference type="ARBA" id="ARBA00082544"/>
    </source>
</evidence>
<dbReference type="Gene3D" id="3.40.50.720">
    <property type="entry name" value="NAD(P)-binding Rossmann-like Domain"/>
    <property type="match status" value="1"/>
</dbReference>
<feature type="transmembrane region" description="Helical" evidence="12">
    <location>
        <begin position="20"/>
        <end position="40"/>
    </location>
</feature>
<dbReference type="Proteomes" id="UP001430953">
    <property type="component" value="Unassembled WGS sequence"/>
</dbReference>
<evidence type="ECO:0000256" key="1">
    <source>
        <dbReference type="ARBA" id="ARBA00004141"/>
    </source>
</evidence>
<comment type="caution">
    <text evidence="13">The sequence shown here is derived from an EMBL/GenBank/DDBJ whole genome shotgun (WGS) entry which is preliminary data.</text>
</comment>
<dbReference type="GO" id="GO:0005811">
    <property type="term" value="C:lipid droplet"/>
    <property type="evidence" value="ECO:0007669"/>
    <property type="project" value="TreeGrafter"/>
</dbReference>
<evidence type="ECO:0000256" key="10">
    <source>
        <dbReference type="ARBA" id="ARBA00068717"/>
    </source>
</evidence>
<dbReference type="AlphaFoldDB" id="A0AAW2G9G9"/>
<evidence type="ECO:0000256" key="3">
    <source>
        <dbReference type="ARBA" id="ARBA00022692"/>
    </source>
</evidence>
<keyword evidence="3 12" id="KW-0812">Transmembrane</keyword>
<dbReference type="InterPro" id="IPR002347">
    <property type="entry name" value="SDR_fam"/>
</dbReference>
<reference evidence="13 14" key="1">
    <citation type="submission" date="2023-03" db="EMBL/GenBank/DDBJ databases">
        <title>High recombination rates correlate with genetic variation in Cardiocondyla obscurior ants.</title>
        <authorList>
            <person name="Errbii M."/>
        </authorList>
    </citation>
    <scope>NUCLEOTIDE SEQUENCE [LARGE SCALE GENOMIC DNA]</scope>
    <source>
        <strain evidence="13">Alpha-2009</strain>
        <tissue evidence="13">Whole body</tissue>
    </source>
</reference>
<gene>
    <name evidence="13" type="ORF">PUN28_006493</name>
</gene>
<evidence type="ECO:0000256" key="4">
    <source>
        <dbReference type="ARBA" id="ARBA00022857"/>
    </source>
</evidence>
<keyword evidence="4" id="KW-0521">NADP</keyword>
<evidence type="ECO:0000256" key="8">
    <source>
        <dbReference type="ARBA" id="ARBA00023136"/>
    </source>
</evidence>
<dbReference type="GO" id="GO:0016020">
    <property type="term" value="C:membrane"/>
    <property type="evidence" value="ECO:0007669"/>
    <property type="project" value="UniProtKB-SubCell"/>
</dbReference>
<dbReference type="InterPro" id="IPR020904">
    <property type="entry name" value="Sc_DH/Rdtase_CS"/>
</dbReference>
<dbReference type="PANTHER" id="PTHR24322">
    <property type="entry name" value="PKSB"/>
    <property type="match status" value="1"/>
</dbReference>
<evidence type="ECO:0000313" key="14">
    <source>
        <dbReference type="Proteomes" id="UP001430953"/>
    </source>
</evidence>
<keyword evidence="6" id="KW-0560">Oxidoreductase</keyword>
<evidence type="ECO:0000256" key="5">
    <source>
        <dbReference type="ARBA" id="ARBA00022989"/>
    </source>
</evidence>
<comment type="function">
    <text evidence="9">Catalyzes the reduction of all-trans-retinal to all-trans-retinol in the presence of NADPH.</text>
</comment>
<dbReference type="PROSITE" id="PS00061">
    <property type="entry name" value="ADH_SHORT"/>
    <property type="match status" value="1"/>
</dbReference>
<proteinExistence type="inferred from homology"/>
<evidence type="ECO:0000313" key="13">
    <source>
        <dbReference type="EMBL" id="KAL0124663.1"/>
    </source>
</evidence>
<sequence>MKIIQCIFKDLQLHRLFLDLSLLSAKISLAIIIAAFRIIVPCSMKRLLGETVLITGAGHGIGRELAIQLSSMGCIIVCWDNDIESNQTTMREVLKNGGEVYGFAVDVSNVLEVRETVRLMRKVGVPDVTMLINNAAVLYHLPYRSHHSDHIEKTFDVNVLSNFWTIQAFLPLMLMKGRGHIVAISSMCGIYGVPQKVAYCSSKFAIRGLMEALHEEVRLHERKPNIHFTTIYPFYVDTGLAKDPKYRFPYLFGAVTPEYAAKEIIKAIRKNYTEYSIPRCLLFLNAINRIVPESVMWLILDFLADVDRKQKERNAIDLTNLTK</sequence>
<name>A0AAW2G9G9_9HYME</name>
<dbReference type="Pfam" id="PF00106">
    <property type="entry name" value="adh_short"/>
    <property type="match status" value="1"/>
</dbReference>
<keyword evidence="7" id="KW-0443">Lipid metabolism</keyword>
<dbReference type="PRINTS" id="PR00081">
    <property type="entry name" value="GDHRDH"/>
</dbReference>
<evidence type="ECO:0000256" key="7">
    <source>
        <dbReference type="ARBA" id="ARBA00023098"/>
    </source>
</evidence>
<evidence type="ECO:0000256" key="12">
    <source>
        <dbReference type="SAM" id="Phobius"/>
    </source>
</evidence>
<comment type="similarity">
    <text evidence="2">Belongs to the short-chain dehydrogenases/reductases (SDR) family.</text>
</comment>